<evidence type="ECO:0000313" key="1">
    <source>
        <dbReference type="Proteomes" id="UP000887580"/>
    </source>
</evidence>
<evidence type="ECO:0000313" key="2">
    <source>
        <dbReference type="WBParaSite" id="PS1159_v2.g3849.t1"/>
    </source>
</evidence>
<proteinExistence type="predicted"/>
<reference evidence="2" key="1">
    <citation type="submission" date="2022-11" db="UniProtKB">
        <authorList>
            <consortium name="WormBaseParasite"/>
        </authorList>
    </citation>
    <scope>IDENTIFICATION</scope>
</reference>
<name>A0AC35GCD7_9BILA</name>
<sequence length="800" mass="91389">TTKPGDPPPPPPKRIELTQHSSNDATRNIKFDCLEEIFQNLINLNAAFFQRDDPDILYVYDRSKIFYCSKNLLVDNEYRKFEYEVKDLNLTDSGYIRKFETNKDVRTKIQQYIDLLTSQQPMKNHEYFTFGPKMFKKDSNIPLRNEDRFVLKEGIQKNTRVVQNDKGTGFDLLVQIDHKRSAFRANISVLDYLAPDFRENDLRNPSMKKAIASKLRTICVETIHLQYTKKFIVSGVTALPANKIFFYDNDKKREVNVPEYYSEKYHIKLRHPEYPCLMETTNKRGAAYPMEVLMISDGQRVPLSEIQKVRNLKSGHFVEATAKELVKPSIVYADKQLNLTGPSWKNDENRFLEPARIESLAIIGYPSRDTENFGSTIVTAARRFGMNIIKNEFIPLRNDRIEDIKRLCNDLKSDGFTFLFFISESKNVHSAIKYVELDLKLPTQQILPKSTKGGDTLKNILFKVNMKAAGRNHTIATNPSLAASMGGNGIDFVRSYLNTSLIIGIEMAMPTNSNRFDTDVKQLEPVCVGYAATVDGKANVMSGGYFFQTSRNTIVHGERLGERVIDSMKTFHLKSQNYPKQIILYRSGASEGQFLDIKEKECDVMKRTVHKYCNDVGIPPPNFTVIAVQKRTNHRLFQNVEELSKHNERTPAFVQNIAPGTVIVGKGTNPEFKEFLMVAQKALLGTAKPIVGTIIYEYPYDSANIQHLTDLSHALCYMHEVSTGAISVPAPLRSAEQLAQRGKNNWVQWKNQYGDTTSTSSFGSQHLTDDQKEENLQRFNEHCDDLSQILRTTLDCKFWA</sequence>
<dbReference type="Proteomes" id="UP000887580">
    <property type="component" value="Unplaced"/>
</dbReference>
<protein>
    <submittedName>
        <fullName evidence="2">Uncharacterized protein</fullName>
    </submittedName>
</protein>
<accession>A0AC35GCD7</accession>
<organism evidence="1 2">
    <name type="scientific">Panagrolaimus sp. PS1159</name>
    <dbReference type="NCBI Taxonomy" id="55785"/>
    <lineage>
        <taxon>Eukaryota</taxon>
        <taxon>Metazoa</taxon>
        <taxon>Ecdysozoa</taxon>
        <taxon>Nematoda</taxon>
        <taxon>Chromadorea</taxon>
        <taxon>Rhabditida</taxon>
        <taxon>Tylenchina</taxon>
        <taxon>Panagrolaimomorpha</taxon>
        <taxon>Panagrolaimoidea</taxon>
        <taxon>Panagrolaimidae</taxon>
        <taxon>Panagrolaimus</taxon>
    </lineage>
</organism>
<dbReference type="WBParaSite" id="PS1159_v2.g3849.t1">
    <property type="protein sequence ID" value="PS1159_v2.g3849.t1"/>
    <property type="gene ID" value="PS1159_v2.g3849"/>
</dbReference>